<dbReference type="Proteomes" id="UP000269945">
    <property type="component" value="Unassembled WGS sequence"/>
</dbReference>
<dbReference type="AlphaFoldDB" id="A0A9X9Q2R7"/>
<sequence length="104" mass="11254">MLGLENDAKALFLEPTRPSTPVLPPTRTFLTSWTSDALRMKDANTISTSCSTPNFRSWMSFSDTAGRSTAAPGRFTPFLLPKEPPFSTSVTRKSAPATKLVMGG</sequence>
<proteinExistence type="predicted"/>
<reference evidence="1 2" key="1">
    <citation type="submission" date="2018-10" db="EMBL/GenBank/DDBJ databases">
        <authorList>
            <person name="Ekblom R."/>
            <person name="Jareborg N."/>
        </authorList>
    </citation>
    <scope>NUCLEOTIDE SEQUENCE [LARGE SCALE GENOMIC DNA]</scope>
    <source>
        <tissue evidence="1">Muscle</tissue>
    </source>
</reference>
<accession>A0A9X9Q2R7</accession>
<protein>
    <submittedName>
        <fullName evidence="1">Uncharacterized protein</fullName>
    </submittedName>
</protein>
<evidence type="ECO:0000313" key="1">
    <source>
        <dbReference type="EMBL" id="VCW98028.1"/>
    </source>
</evidence>
<comment type="caution">
    <text evidence="1">The sequence shown here is derived from an EMBL/GenBank/DDBJ whole genome shotgun (WGS) entry which is preliminary data.</text>
</comment>
<organism evidence="1 2">
    <name type="scientific">Gulo gulo</name>
    <name type="common">Wolverine</name>
    <name type="synonym">Gluton</name>
    <dbReference type="NCBI Taxonomy" id="48420"/>
    <lineage>
        <taxon>Eukaryota</taxon>
        <taxon>Metazoa</taxon>
        <taxon>Chordata</taxon>
        <taxon>Craniata</taxon>
        <taxon>Vertebrata</taxon>
        <taxon>Euteleostomi</taxon>
        <taxon>Mammalia</taxon>
        <taxon>Eutheria</taxon>
        <taxon>Laurasiatheria</taxon>
        <taxon>Carnivora</taxon>
        <taxon>Caniformia</taxon>
        <taxon>Musteloidea</taxon>
        <taxon>Mustelidae</taxon>
        <taxon>Guloninae</taxon>
        <taxon>Gulo</taxon>
    </lineage>
</organism>
<keyword evidence="2" id="KW-1185">Reference proteome</keyword>
<name>A0A9X9Q2R7_GULGU</name>
<dbReference type="EMBL" id="CYRY02024050">
    <property type="protein sequence ID" value="VCW98028.1"/>
    <property type="molecule type" value="Genomic_DNA"/>
</dbReference>
<evidence type="ECO:0000313" key="2">
    <source>
        <dbReference type="Proteomes" id="UP000269945"/>
    </source>
</evidence>
<gene>
    <name evidence="1" type="ORF">BN2614_LOCUS2</name>
</gene>
<feature type="non-terminal residue" evidence="1">
    <location>
        <position position="104"/>
    </location>
</feature>